<keyword evidence="3" id="KW-1185">Reference proteome</keyword>
<gene>
    <name evidence="2" type="ORF">F511_30150</name>
</gene>
<accession>A0A2Z7A8Y4</accession>
<dbReference type="Pfam" id="PF03732">
    <property type="entry name" value="Retrotrans_gag"/>
    <property type="match status" value="2"/>
</dbReference>
<dbReference type="Proteomes" id="UP000250235">
    <property type="component" value="Unassembled WGS sequence"/>
</dbReference>
<reference evidence="2 3" key="1">
    <citation type="journal article" date="2015" name="Proc. Natl. Acad. Sci. U.S.A.">
        <title>The resurrection genome of Boea hygrometrica: A blueprint for survival of dehydration.</title>
        <authorList>
            <person name="Xiao L."/>
            <person name="Yang G."/>
            <person name="Zhang L."/>
            <person name="Yang X."/>
            <person name="Zhao S."/>
            <person name="Ji Z."/>
            <person name="Zhou Q."/>
            <person name="Hu M."/>
            <person name="Wang Y."/>
            <person name="Chen M."/>
            <person name="Xu Y."/>
            <person name="Jin H."/>
            <person name="Xiao X."/>
            <person name="Hu G."/>
            <person name="Bao F."/>
            <person name="Hu Y."/>
            <person name="Wan P."/>
            <person name="Li L."/>
            <person name="Deng X."/>
            <person name="Kuang T."/>
            <person name="Xiang C."/>
            <person name="Zhu J.K."/>
            <person name="Oliver M.J."/>
            <person name="He Y."/>
        </authorList>
    </citation>
    <scope>NUCLEOTIDE SEQUENCE [LARGE SCALE GENOMIC DNA]</scope>
    <source>
        <strain evidence="3">cv. XS01</strain>
    </source>
</reference>
<dbReference type="EMBL" id="KV017510">
    <property type="protein sequence ID" value="KZV18140.1"/>
    <property type="molecule type" value="Genomic_DNA"/>
</dbReference>
<evidence type="ECO:0000259" key="1">
    <source>
        <dbReference type="Pfam" id="PF03732"/>
    </source>
</evidence>
<name>A0A2Z7A8Y4_9LAMI</name>
<proteinExistence type="predicted"/>
<sequence length="152" mass="17949">MVEEVEPTMTANGQITWQRFWEAFLKQYFPMEVRMQRLSEFETFTQTADMSVVEYTSKFNSLGTLVEEVEPTMTANGQITWQRFWEAFLKQYFPMEVRMQRLSEFETFTQTADMSVVEYTSKFNSLGTFVPTIMADNTPKMHRLNKGLNSRI</sequence>
<feature type="domain" description="Retrotransposon gag" evidence="1">
    <location>
        <begin position="76"/>
        <end position="149"/>
    </location>
</feature>
<evidence type="ECO:0000313" key="2">
    <source>
        <dbReference type="EMBL" id="KZV18140.1"/>
    </source>
</evidence>
<feature type="domain" description="Retrotransposon gag" evidence="1">
    <location>
        <begin position="12"/>
        <end position="68"/>
    </location>
</feature>
<protein>
    <recommendedName>
        <fullName evidence="1">Retrotransposon gag domain-containing protein</fullName>
    </recommendedName>
</protein>
<organism evidence="2 3">
    <name type="scientific">Dorcoceras hygrometricum</name>
    <dbReference type="NCBI Taxonomy" id="472368"/>
    <lineage>
        <taxon>Eukaryota</taxon>
        <taxon>Viridiplantae</taxon>
        <taxon>Streptophyta</taxon>
        <taxon>Embryophyta</taxon>
        <taxon>Tracheophyta</taxon>
        <taxon>Spermatophyta</taxon>
        <taxon>Magnoliopsida</taxon>
        <taxon>eudicotyledons</taxon>
        <taxon>Gunneridae</taxon>
        <taxon>Pentapetalae</taxon>
        <taxon>asterids</taxon>
        <taxon>lamiids</taxon>
        <taxon>Lamiales</taxon>
        <taxon>Gesneriaceae</taxon>
        <taxon>Didymocarpoideae</taxon>
        <taxon>Trichosporeae</taxon>
        <taxon>Loxocarpinae</taxon>
        <taxon>Dorcoceras</taxon>
    </lineage>
</organism>
<evidence type="ECO:0000313" key="3">
    <source>
        <dbReference type="Proteomes" id="UP000250235"/>
    </source>
</evidence>
<dbReference type="OrthoDB" id="1751882at2759"/>
<dbReference type="InterPro" id="IPR005162">
    <property type="entry name" value="Retrotrans_gag_dom"/>
</dbReference>
<dbReference type="AlphaFoldDB" id="A0A2Z7A8Y4"/>